<gene>
    <name evidence="3" type="ORF">GCM10009741_02090</name>
</gene>
<keyword evidence="2" id="KW-0812">Transmembrane</keyword>
<sequence length="372" mass="39594">MTDTETRLRDYLQTKAATVPDDAEPPGLDEPVARRRIWPVLAAAATIAAVVAVPVVSKLTAEPPAVEPAAKPGLRVPYAVMANPVTLHDGDVTLPLDDTMTSFRDSARVDGGWVILHQDKESRTYRLGLLRPTGDLTPFGPGEARGFEVSPDHRQVVTATSAGGGRTRLVTLDIATGNEVNSLVVPYGSITPRGWNSDGVWLIEEYSSKVPPVLWKPGTDQFTQLQVDDYAANLFVGTASDRVMAVTQKGSTTCLRAGTARDGQLAVDAEYCAPATERRYAGFSPDGATIVNLDHRVAVTGGRTTKLALPAGALVGPPVFEDATHLLATLDGKPAGHLGSVQEVFYRCDVTRGACEAVYTAPADTWVRLGQP</sequence>
<feature type="transmembrane region" description="Helical" evidence="2">
    <location>
        <begin position="37"/>
        <end position="56"/>
    </location>
</feature>
<keyword evidence="2" id="KW-1133">Transmembrane helix</keyword>
<feature type="region of interest" description="Disordered" evidence="1">
    <location>
        <begin position="1"/>
        <end position="30"/>
    </location>
</feature>
<accession>A0ABN2A0T2</accession>
<evidence type="ECO:0000256" key="1">
    <source>
        <dbReference type="SAM" id="MobiDB-lite"/>
    </source>
</evidence>
<reference evidence="3 4" key="1">
    <citation type="journal article" date="2019" name="Int. J. Syst. Evol. Microbiol.">
        <title>The Global Catalogue of Microorganisms (GCM) 10K type strain sequencing project: providing services to taxonomists for standard genome sequencing and annotation.</title>
        <authorList>
            <consortium name="The Broad Institute Genomics Platform"/>
            <consortium name="The Broad Institute Genome Sequencing Center for Infectious Disease"/>
            <person name="Wu L."/>
            <person name="Ma J."/>
        </authorList>
    </citation>
    <scope>NUCLEOTIDE SEQUENCE [LARGE SCALE GENOMIC DNA]</scope>
    <source>
        <strain evidence="3 4">JCM 14303</strain>
    </source>
</reference>
<proteinExistence type="predicted"/>
<organism evidence="3 4">
    <name type="scientific">Kribbella lupini</name>
    <dbReference type="NCBI Taxonomy" id="291602"/>
    <lineage>
        <taxon>Bacteria</taxon>
        <taxon>Bacillati</taxon>
        <taxon>Actinomycetota</taxon>
        <taxon>Actinomycetes</taxon>
        <taxon>Propionibacteriales</taxon>
        <taxon>Kribbellaceae</taxon>
        <taxon>Kribbella</taxon>
    </lineage>
</organism>
<evidence type="ECO:0000313" key="3">
    <source>
        <dbReference type="EMBL" id="GAA1508905.1"/>
    </source>
</evidence>
<comment type="caution">
    <text evidence="3">The sequence shown here is derived from an EMBL/GenBank/DDBJ whole genome shotgun (WGS) entry which is preliminary data.</text>
</comment>
<dbReference type="Proteomes" id="UP001500363">
    <property type="component" value="Unassembled WGS sequence"/>
</dbReference>
<dbReference type="EMBL" id="BAAANC010000001">
    <property type="protein sequence ID" value="GAA1508905.1"/>
    <property type="molecule type" value="Genomic_DNA"/>
</dbReference>
<name>A0ABN2A0T2_9ACTN</name>
<dbReference type="RefSeq" id="WP_344167823.1">
    <property type="nucleotide sequence ID" value="NZ_BAAANC010000001.1"/>
</dbReference>
<dbReference type="SUPFAM" id="SSF82171">
    <property type="entry name" value="DPP6 N-terminal domain-like"/>
    <property type="match status" value="1"/>
</dbReference>
<evidence type="ECO:0008006" key="5">
    <source>
        <dbReference type="Google" id="ProtNLM"/>
    </source>
</evidence>
<keyword evidence="4" id="KW-1185">Reference proteome</keyword>
<evidence type="ECO:0000256" key="2">
    <source>
        <dbReference type="SAM" id="Phobius"/>
    </source>
</evidence>
<keyword evidence="2" id="KW-0472">Membrane</keyword>
<feature type="compositionally biased region" description="Basic and acidic residues" evidence="1">
    <location>
        <begin position="1"/>
        <end position="12"/>
    </location>
</feature>
<protein>
    <recommendedName>
        <fullName evidence="5">WD40 repeat protein</fullName>
    </recommendedName>
</protein>
<evidence type="ECO:0000313" key="4">
    <source>
        <dbReference type="Proteomes" id="UP001500363"/>
    </source>
</evidence>